<proteinExistence type="predicted"/>
<feature type="domain" description="Phosphatidic acid phosphatase type 2/haloperoxidase" evidence="2">
    <location>
        <begin position="86"/>
        <end position="199"/>
    </location>
</feature>
<gene>
    <name evidence="3" type="ORF">EA71_03106</name>
</gene>
<feature type="transmembrane region" description="Helical" evidence="1">
    <location>
        <begin position="7"/>
        <end position="25"/>
    </location>
</feature>
<sequence>MKQKTTFHVVGTLFLFLFFILGYIIKYRINLLSGFDQTITEIIRTPYPDWNHYQLFITTFGNALTVIVVFLLVLAFLWWKKKHIELIWFATNFVVIAGIINPLIKLFVMRLRPTLPHLVVEHSYSFPSGHSAASMILYGTLLFLLPSLIKKKGIATLLQLLLAFIIVSVGASRIYLGVHFPSDVLGGYLLSLSWLFLTYPTYREKKEQIELQTID</sequence>
<feature type="transmembrane region" description="Helical" evidence="1">
    <location>
        <begin position="86"/>
        <end position="104"/>
    </location>
</feature>
<dbReference type="Proteomes" id="UP000252797">
    <property type="component" value="Unassembled WGS sequence"/>
</dbReference>
<accession>A0A367CAB4</accession>
<dbReference type="EMBL" id="LEPB01000010">
    <property type="protein sequence ID" value="RCA09408.1"/>
    <property type="molecule type" value="Genomic_DNA"/>
</dbReference>
<dbReference type="SMART" id="SM00014">
    <property type="entry name" value="acidPPc"/>
    <property type="match status" value="1"/>
</dbReference>
<dbReference type="CDD" id="cd03392">
    <property type="entry name" value="PAP2_like_2"/>
    <property type="match status" value="1"/>
</dbReference>
<dbReference type="InterPro" id="IPR000326">
    <property type="entry name" value="PAP2/HPO"/>
</dbReference>
<dbReference type="PANTHER" id="PTHR14969:SF13">
    <property type="entry name" value="AT30094P"/>
    <property type="match status" value="1"/>
</dbReference>
<dbReference type="SUPFAM" id="SSF48317">
    <property type="entry name" value="Acid phosphatase/Vanadium-dependent haloperoxidase"/>
    <property type="match status" value="1"/>
</dbReference>
<evidence type="ECO:0000313" key="4">
    <source>
        <dbReference type="Proteomes" id="UP000252797"/>
    </source>
</evidence>
<dbReference type="STRING" id="53345.LIU_02555"/>
<comment type="caution">
    <text evidence="3">The sequence shown here is derived from an EMBL/GenBank/DDBJ whole genome shotgun (WGS) entry which is preliminary data.</text>
</comment>
<reference evidence="3 4" key="1">
    <citation type="submission" date="2015-06" db="EMBL/GenBank/DDBJ databases">
        <title>The Genome Sequence of Enterococcus durans 4EA1.</title>
        <authorList>
            <consortium name="The Broad Institute Genomics Platform"/>
            <consortium name="The Broad Institute Genome Sequencing Center for Infectious Disease"/>
            <person name="Earl A.M."/>
            <person name="Van Tyne D."/>
            <person name="Lebreton F."/>
            <person name="Saavedra J.T."/>
            <person name="Gilmore M.S."/>
            <person name="Manson Mcguire A."/>
            <person name="Clock S."/>
            <person name="Crupain M."/>
            <person name="Rangan U."/>
            <person name="Young S."/>
            <person name="Abouelleil A."/>
            <person name="Cao P."/>
            <person name="Chapman S.B."/>
            <person name="Griggs A."/>
            <person name="Priest M."/>
            <person name="Shea T."/>
            <person name="Wortman J."/>
            <person name="Nusbaum C."/>
            <person name="Birren B."/>
        </authorList>
    </citation>
    <scope>NUCLEOTIDE SEQUENCE [LARGE SCALE GENOMIC DNA]</scope>
    <source>
        <strain evidence="3 4">4EA1</strain>
    </source>
</reference>
<evidence type="ECO:0000259" key="2">
    <source>
        <dbReference type="SMART" id="SM00014"/>
    </source>
</evidence>
<name>A0A367CAB4_9ENTE</name>
<dbReference type="PANTHER" id="PTHR14969">
    <property type="entry name" value="SPHINGOSINE-1-PHOSPHATE PHOSPHOHYDROLASE"/>
    <property type="match status" value="1"/>
</dbReference>
<keyword evidence="1" id="KW-0472">Membrane</keyword>
<keyword evidence="1" id="KW-0812">Transmembrane</keyword>
<evidence type="ECO:0000313" key="3">
    <source>
        <dbReference type="EMBL" id="RCA09408.1"/>
    </source>
</evidence>
<keyword evidence="1" id="KW-1133">Transmembrane helix</keyword>
<feature type="transmembrane region" description="Helical" evidence="1">
    <location>
        <begin position="124"/>
        <end position="145"/>
    </location>
</feature>
<organism evidence="3 4">
    <name type="scientific">Enterococcus durans</name>
    <dbReference type="NCBI Taxonomy" id="53345"/>
    <lineage>
        <taxon>Bacteria</taxon>
        <taxon>Bacillati</taxon>
        <taxon>Bacillota</taxon>
        <taxon>Bacilli</taxon>
        <taxon>Lactobacillales</taxon>
        <taxon>Enterococcaceae</taxon>
        <taxon>Enterococcus</taxon>
    </lineage>
</organism>
<dbReference type="RefSeq" id="WP_113846499.1">
    <property type="nucleotide sequence ID" value="NZ_LEPB01000010.1"/>
</dbReference>
<feature type="transmembrane region" description="Helical" evidence="1">
    <location>
        <begin position="184"/>
        <end position="202"/>
    </location>
</feature>
<evidence type="ECO:0000256" key="1">
    <source>
        <dbReference type="SAM" id="Phobius"/>
    </source>
</evidence>
<feature type="transmembrane region" description="Helical" evidence="1">
    <location>
        <begin position="157"/>
        <end position="178"/>
    </location>
</feature>
<protein>
    <submittedName>
        <fullName evidence="3">PAP2 family protein</fullName>
    </submittedName>
</protein>
<dbReference type="Gene3D" id="1.20.144.10">
    <property type="entry name" value="Phosphatidic acid phosphatase type 2/haloperoxidase"/>
    <property type="match status" value="1"/>
</dbReference>
<dbReference type="AlphaFoldDB" id="A0A367CAB4"/>
<feature type="transmembrane region" description="Helical" evidence="1">
    <location>
        <begin position="55"/>
        <end position="79"/>
    </location>
</feature>
<dbReference type="InterPro" id="IPR036938">
    <property type="entry name" value="PAP2/HPO_sf"/>
</dbReference>
<dbReference type="Pfam" id="PF01569">
    <property type="entry name" value="PAP2"/>
    <property type="match status" value="1"/>
</dbReference>